<reference evidence="3 4" key="1">
    <citation type="submission" date="2016-03" db="EMBL/GenBank/DDBJ databases">
        <title>Genome sequence of Pontibacter sp. nov., of the family cytophagaceae, isolated from marine sediment of the Yellow Sea, China.</title>
        <authorList>
            <person name="Zhang G."/>
            <person name="Zhang R."/>
        </authorList>
    </citation>
    <scope>NUCLEOTIDE SEQUENCE [LARGE SCALE GENOMIC DNA]</scope>
    <source>
        <strain evidence="3 4">S10-8</strain>
    </source>
</reference>
<keyword evidence="4" id="KW-1185">Reference proteome</keyword>
<organism evidence="3 4">
    <name type="scientific">Pontibacter flavimaris</name>
    <dbReference type="NCBI Taxonomy" id="1797110"/>
    <lineage>
        <taxon>Bacteria</taxon>
        <taxon>Pseudomonadati</taxon>
        <taxon>Bacteroidota</taxon>
        <taxon>Cytophagia</taxon>
        <taxon>Cytophagales</taxon>
        <taxon>Hymenobacteraceae</taxon>
        <taxon>Pontibacter</taxon>
    </lineage>
</organism>
<accession>A0A1Q5PDL1</accession>
<evidence type="ECO:0000313" key="3">
    <source>
        <dbReference type="EMBL" id="OKL40339.1"/>
    </source>
</evidence>
<sequence>MYNKVYIVDDDEVSIFLTEAMLEAERFATECKGFQDAKMALQNLLESARGSSADALPEVIFLDLNMPFLSGWDFIDALAPYEQALKGHCRIYILTSSVDEQERKRANSNSLVAGFLQKPLEDECLTQLKKSS</sequence>
<dbReference type="PROSITE" id="PS50110">
    <property type="entry name" value="RESPONSE_REGULATORY"/>
    <property type="match status" value="1"/>
</dbReference>
<dbReference type="OrthoDB" id="1524091at2"/>
<dbReference type="SMART" id="SM00448">
    <property type="entry name" value="REC"/>
    <property type="match status" value="1"/>
</dbReference>
<feature type="domain" description="Response regulatory" evidence="2">
    <location>
        <begin position="4"/>
        <end position="132"/>
    </location>
</feature>
<evidence type="ECO:0000313" key="4">
    <source>
        <dbReference type="Proteomes" id="UP000186551"/>
    </source>
</evidence>
<feature type="modified residue" description="4-aspartylphosphate" evidence="1">
    <location>
        <position position="63"/>
    </location>
</feature>
<dbReference type="Gene3D" id="3.40.50.2300">
    <property type="match status" value="1"/>
</dbReference>
<dbReference type="SUPFAM" id="SSF52172">
    <property type="entry name" value="CheY-like"/>
    <property type="match status" value="1"/>
</dbReference>
<comment type="caution">
    <text evidence="3">The sequence shown here is derived from an EMBL/GenBank/DDBJ whole genome shotgun (WGS) entry which is preliminary data.</text>
</comment>
<dbReference type="STRING" id="1797110.A3841_18640"/>
<dbReference type="InterPro" id="IPR052893">
    <property type="entry name" value="TCS_response_regulator"/>
</dbReference>
<dbReference type="PANTHER" id="PTHR44520:SF2">
    <property type="entry name" value="RESPONSE REGULATOR RCP1"/>
    <property type="match status" value="1"/>
</dbReference>
<proteinExistence type="predicted"/>
<evidence type="ECO:0000256" key="1">
    <source>
        <dbReference type="PROSITE-ProRule" id="PRU00169"/>
    </source>
</evidence>
<keyword evidence="1" id="KW-0597">Phosphoprotein</keyword>
<dbReference type="AlphaFoldDB" id="A0A1Q5PDL1"/>
<dbReference type="InterPro" id="IPR001789">
    <property type="entry name" value="Sig_transdc_resp-reg_receiver"/>
</dbReference>
<dbReference type="Pfam" id="PF00072">
    <property type="entry name" value="Response_reg"/>
    <property type="match status" value="1"/>
</dbReference>
<dbReference type="PANTHER" id="PTHR44520">
    <property type="entry name" value="RESPONSE REGULATOR RCP1-RELATED"/>
    <property type="match status" value="1"/>
</dbReference>
<dbReference type="RefSeq" id="WP_073852442.1">
    <property type="nucleotide sequence ID" value="NZ_LVWA01000005.1"/>
</dbReference>
<dbReference type="Proteomes" id="UP000186551">
    <property type="component" value="Unassembled WGS sequence"/>
</dbReference>
<protein>
    <recommendedName>
        <fullName evidence="2">Response regulatory domain-containing protein</fullName>
    </recommendedName>
</protein>
<gene>
    <name evidence="3" type="ORF">A3841_18640</name>
</gene>
<dbReference type="GO" id="GO:0000160">
    <property type="term" value="P:phosphorelay signal transduction system"/>
    <property type="evidence" value="ECO:0007669"/>
    <property type="project" value="InterPro"/>
</dbReference>
<evidence type="ECO:0000259" key="2">
    <source>
        <dbReference type="PROSITE" id="PS50110"/>
    </source>
</evidence>
<name>A0A1Q5PDL1_9BACT</name>
<dbReference type="EMBL" id="LVWA01000005">
    <property type="protein sequence ID" value="OKL40339.1"/>
    <property type="molecule type" value="Genomic_DNA"/>
</dbReference>
<dbReference type="InterPro" id="IPR011006">
    <property type="entry name" value="CheY-like_superfamily"/>
</dbReference>